<evidence type="ECO:0000259" key="10">
    <source>
        <dbReference type="Pfam" id="PF08323"/>
    </source>
</evidence>
<dbReference type="Pfam" id="PF08323">
    <property type="entry name" value="Glyco_transf_5"/>
    <property type="match status" value="1"/>
</dbReference>
<keyword evidence="7 8" id="KW-0320">Glycogen biosynthesis</keyword>
<dbReference type="EMBL" id="JABSNO010000012">
    <property type="protein sequence ID" value="NRS92750.1"/>
    <property type="molecule type" value="Genomic_DNA"/>
</dbReference>
<keyword evidence="12" id="KW-1185">Reference proteome</keyword>
<dbReference type="GO" id="GO:0005978">
    <property type="term" value="P:glycogen biosynthetic process"/>
    <property type="evidence" value="ECO:0007669"/>
    <property type="project" value="UniProtKB-UniRule"/>
</dbReference>
<dbReference type="InterPro" id="IPR001296">
    <property type="entry name" value="Glyco_trans_1"/>
</dbReference>
<feature type="domain" description="Glycosyl transferase family 1" evidence="9">
    <location>
        <begin position="278"/>
        <end position="434"/>
    </location>
</feature>
<dbReference type="PANTHER" id="PTHR45825">
    <property type="entry name" value="GRANULE-BOUND STARCH SYNTHASE 1, CHLOROPLASTIC/AMYLOPLASTIC"/>
    <property type="match status" value="1"/>
</dbReference>
<evidence type="ECO:0000256" key="8">
    <source>
        <dbReference type="HAMAP-Rule" id="MF_00484"/>
    </source>
</evidence>
<comment type="function">
    <text evidence="2 8">Synthesizes alpha-1,4-glucan chains using ADP-glucose.</text>
</comment>
<evidence type="ECO:0000313" key="11">
    <source>
        <dbReference type="EMBL" id="NRS92750.1"/>
    </source>
</evidence>
<proteinExistence type="inferred from homology"/>
<organism evidence="11 12">
    <name type="scientific">Frigoriflavimonas asaccharolytica</name>
    <dbReference type="NCBI Taxonomy" id="2735899"/>
    <lineage>
        <taxon>Bacteria</taxon>
        <taxon>Pseudomonadati</taxon>
        <taxon>Bacteroidota</taxon>
        <taxon>Flavobacteriia</taxon>
        <taxon>Flavobacteriales</taxon>
        <taxon>Weeksellaceae</taxon>
        <taxon>Frigoriflavimonas</taxon>
    </lineage>
</organism>
<comment type="catalytic activity">
    <reaction evidence="1 8">
        <text>[(1-&gt;4)-alpha-D-glucosyl](n) + ADP-alpha-D-glucose = [(1-&gt;4)-alpha-D-glucosyl](n+1) + ADP + H(+)</text>
        <dbReference type="Rhea" id="RHEA:18189"/>
        <dbReference type="Rhea" id="RHEA-COMP:9584"/>
        <dbReference type="Rhea" id="RHEA-COMP:9587"/>
        <dbReference type="ChEBI" id="CHEBI:15378"/>
        <dbReference type="ChEBI" id="CHEBI:15444"/>
        <dbReference type="ChEBI" id="CHEBI:57498"/>
        <dbReference type="ChEBI" id="CHEBI:456216"/>
        <dbReference type="EC" id="2.4.1.21"/>
    </reaction>
</comment>
<evidence type="ECO:0000313" key="12">
    <source>
        <dbReference type="Proteomes" id="UP000610746"/>
    </source>
</evidence>
<dbReference type="InterPro" id="IPR013534">
    <property type="entry name" value="Starch_synth_cat_dom"/>
</dbReference>
<feature type="binding site" evidence="8">
    <location>
        <position position="15"/>
    </location>
    <ligand>
        <name>ADP-alpha-D-glucose</name>
        <dbReference type="ChEBI" id="CHEBI:57498"/>
    </ligand>
</feature>
<evidence type="ECO:0000256" key="4">
    <source>
        <dbReference type="ARBA" id="ARBA00010281"/>
    </source>
</evidence>
<keyword evidence="6 8" id="KW-0808">Transferase</keyword>
<dbReference type="Gene3D" id="3.40.50.2000">
    <property type="entry name" value="Glycogen Phosphorylase B"/>
    <property type="match status" value="2"/>
</dbReference>
<evidence type="ECO:0000256" key="5">
    <source>
        <dbReference type="ARBA" id="ARBA00022676"/>
    </source>
</evidence>
<reference evidence="11" key="1">
    <citation type="submission" date="2020-05" db="EMBL/GenBank/DDBJ databases">
        <title>Genomic Encyclopedia of Type Strains, Phase IV (KMG-V): Genome sequencing to study the core and pangenomes of soil and plant-associated prokaryotes.</title>
        <authorList>
            <person name="Whitman W."/>
        </authorList>
    </citation>
    <scope>NUCLEOTIDE SEQUENCE</scope>
    <source>
        <strain evidence="11">16F</strain>
    </source>
</reference>
<dbReference type="EC" id="2.4.1.21" evidence="8"/>
<evidence type="ECO:0000256" key="3">
    <source>
        <dbReference type="ARBA" id="ARBA00004964"/>
    </source>
</evidence>
<dbReference type="RefSeq" id="WP_173779343.1">
    <property type="nucleotide sequence ID" value="NZ_JABSNO010000012.1"/>
</dbReference>
<evidence type="ECO:0000256" key="2">
    <source>
        <dbReference type="ARBA" id="ARBA00002764"/>
    </source>
</evidence>
<accession>A0A8J8G8P8</accession>
<comment type="caution">
    <text evidence="11">The sequence shown here is derived from an EMBL/GenBank/DDBJ whole genome shotgun (WGS) entry which is preliminary data.</text>
</comment>
<sequence length="468" mass="53208">MNIFHLSMECYPVAKVGGLADVVGALPKYQNKIKGIKASVVMPWYNKKFIYENEFETVFDGFIHQGEDMLQVIVYKELKSTLGFDLYLVKIPGLLDRENPYGYKDESYQFLAFQHGVLHWLSAMQIRPDVLHCHDYHTGLVPFMIQNCPSFEFLKGVKTIGTIHNGEYQGQMRWDMAKYMPWFDSYQWGLLDWDGYINPLAAMMKCCSAFNAVSQGYMDELYQNLRGLESLVQAEHAKAFGIINGIDTEVWDPETDAYLEHHYTVKTAGEGKFKNKKAICEEYNLNPDLPLVGFIGRFAGEKGADLLPDIVWKSIQQTYGALNIIILGSGETHVENRLLELNYTYTNLGLELGYREPLSHQIYAGADFLIMPSRVEPCGLNQMYAMRYGTVPIVRYIGGLKDTVEDISTGGAGILFNDATVDDAVNAIHRALSIYHHPGLMDELINSNMNFNFSWVKSAENYVNLYQQ</sequence>
<dbReference type="Pfam" id="PF00534">
    <property type="entry name" value="Glycos_transf_1"/>
    <property type="match status" value="1"/>
</dbReference>
<dbReference type="SUPFAM" id="SSF53756">
    <property type="entry name" value="UDP-Glycosyltransferase/glycogen phosphorylase"/>
    <property type="match status" value="1"/>
</dbReference>
<dbReference type="NCBIfam" id="TIGR02095">
    <property type="entry name" value="glgA"/>
    <property type="match status" value="1"/>
</dbReference>
<dbReference type="UniPathway" id="UPA00164"/>
<dbReference type="GO" id="GO:0009011">
    <property type="term" value="F:alpha-1,4-glucan glucosyltransferase (ADP-glucose donor) activity"/>
    <property type="evidence" value="ECO:0007669"/>
    <property type="project" value="UniProtKB-UniRule"/>
</dbReference>
<dbReference type="PANTHER" id="PTHR45825:SF11">
    <property type="entry name" value="ALPHA AMYLASE DOMAIN-CONTAINING PROTEIN"/>
    <property type="match status" value="1"/>
</dbReference>
<keyword evidence="5 8" id="KW-0328">Glycosyltransferase</keyword>
<dbReference type="GO" id="GO:0004373">
    <property type="term" value="F:alpha-1,4-glucan glucosyltransferase (UDP-glucose donor) activity"/>
    <property type="evidence" value="ECO:0007669"/>
    <property type="project" value="InterPro"/>
</dbReference>
<dbReference type="InterPro" id="IPR011835">
    <property type="entry name" value="GS/SS"/>
</dbReference>
<name>A0A8J8G8P8_9FLAO</name>
<protein>
    <recommendedName>
        <fullName evidence="8">Glycogen synthase</fullName>
        <ecNumber evidence="8">2.4.1.21</ecNumber>
    </recommendedName>
    <alternativeName>
        <fullName evidence="8">Starch [bacterial glycogen] synthase</fullName>
    </alternativeName>
</protein>
<evidence type="ECO:0000256" key="6">
    <source>
        <dbReference type="ARBA" id="ARBA00022679"/>
    </source>
</evidence>
<feature type="domain" description="Starch synthase catalytic" evidence="10">
    <location>
        <begin position="2"/>
        <end position="232"/>
    </location>
</feature>
<comment type="pathway">
    <text evidence="3 8">Glycan biosynthesis; glycogen biosynthesis.</text>
</comment>
<evidence type="ECO:0000256" key="1">
    <source>
        <dbReference type="ARBA" id="ARBA00001478"/>
    </source>
</evidence>
<comment type="similarity">
    <text evidence="4 8">Belongs to the glycosyltransferase 1 family. Bacterial/plant glycogen synthase subfamily.</text>
</comment>
<dbReference type="CDD" id="cd03791">
    <property type="entry name" value="GT5_Glycogen_synthase_DULL1-like"/>
    <property type="match status" value="1"/>
</dbReference>
<dbReference type="Proteomes" id="UP000610746">
    <property type="component" value="Unassembled WGS sequence"/>
</dbReference>
<evidence type="ECO:0000256" key="7">
    <source>
        <dbReference type="ARBA" id="ARBA00023056"/>
    </source>
</evidence>
<gene>
    <name evidence="8" type="primary">glgA</name>
    <name evidence="11" type="ORF">HNQ03_001830</name>
</gene>
<dbReference type="AlphaFoldDB" id="A0A8J8G8P8"/>
<dbReference type="HAMAP" id="MF_00484">
    <property type="entry name" value="Glycogen_synth"/>
    <property type="match status" value="1"/>
</dbReference>
<evidence type="ECO:0000259" key="9">
    <source>
        <dbReference type="Pfam" id="PF00534"/>
    </source>
</evidence>